<reference evidence="2 3" key="1">
    <citation type="submission" date="2013-02" db="EMBL/GenBank/DDBJ databases">
        <title>The Genome Sequence of Plasmodium inui San Antonio 1.</title>
        <authorList>
            <consortium name="The Broad Institute Genome Sequencing Platform"/>
            <consortium name="The Broad Institute Genome Sequencing Center for Infectious Disease"/>
            <person name="Neafsey D."/>
            <person name="Cheeseman I."/>
            <person name="Volkman S."/>
            <person name="Adams J."/>
            <person name="Walker B."/>
            <person name="Young S.K."/>
            <person name="Zeng Q."/>
            <person name="Gargeya S."/>
            <person name="Fitzgerald M."/>
            <person name="Haas B."/>
            <person name="Abouelleil A."/>
            <person name="Alvarado L."/>
            <person name="Arachchi H.M."/>
            <person name="Berlin A.M."/>
            <person name="Chapman S.B."/>
            <person name="Dewar J."/>
            <person name="Goldberg J."/>
            <person name="Griggs A."/>
            <person name="Gujja S."/>
            <person name="Hansen M."/>
            <person name="Howarth C."/>
            <person name="Imamovic A."/>
            <person name="Larimer J."/>
            <person name="McCowan C."/>
            <person name="Murphy C."/>
            <person name="Neiman D."/>
            <person name="Pearson M."/>
            <person name="Priest M."/>
            <person name="Roberts A."/>
            <person name="Saif S."/>
            <person name="Shea T."/>
            <person name="Sisk P."/>
            <person name="Sykes S."/>
            <person name="Wortman J."/>
            <person name="Nusbaum C."/>
            <person name="Birren B."/>
        </authorList>
    </citation>
    <scope>NUCLEOTIDE SEQUENCE [LARGE SCALE GENOMIC DNA]</scope>
    <source>
        <strain evidence="2 3">San Antonio 1</strain>
    </source>
</reference>
<sequence>MWHISCAQDYHEYDFVSDENGYVVEVPLENVQDNLEVTTQEPVDIASRNLEFLELEPVQTAVNNSAFDAVDAVHNSSDLWSQEPVVCVKNHEGGSVQGPTWISQSSGTSMEQRNNKSARSENTHSYNGAADKRNGLSFFALAQASREDNNFCGSMGISLRKFEDNETVHEEKNNKRRMSFNFSNAIQTGYNNYNEDNEESPRPMANYPSNYDIYSSEDLPHFPQNKRNAYIVDPRENHSSDNIFESKSTQMQHMYKSSAGTWKNRKSEDAFFKGEVHEKGNQHLFYSVNPIKNDNSHERSIADNSCNPLGPNQGNFSSGNFTSGNVNSGNIKSRNLSSGIFSNDNLFNNRHPRIGLHSTINNLSPRTSSSQSDNNTDKIDEASHHSYFNKGNLNNGNPFYNIDQVKSLPRNMNDLPLSAEVIQDEHHTDDAPHHSKSNKSVLQHWEVPMDDMFKYRQQENHHRRSIRSCSSSRRMTNITNSSRIREVNNINTENIHERHDTAESPFKNDKENQAEEKAIKGISERELVTGVVERKARKAQTALLAREAVATTEAKKRKKENADLFTGGYAEVHKAKKARKAKTPTLTREAVASKDAMAVIAAEFADIRQGKIVGSKKRKKTAI</sequence>
<dbReference type="OrthoDB" id="392684at2759"/>
<evidence type="ECO:0000256" key="1">
    <source>
        <dbReference type="SAM" id="MobiDB-lite"/>
    </source>
</evidence>
<dbReference type="RefSeq" id="XP_008816008.1">
    <property type="nucleotide sequence ID" value="XM_008817786.1"/>
</dbReference>
<dbReference type="VEuPathDB" id="PlasmoDB:C922_02187"/>
<evidence type="ECO:0000313" key="3">
    <source>
        <dbReference type="Proteomes" id="UP000030640"/>
    </source>
</evidence>
<organism evidence="2 3">
    <name type="scientific">Plasmodium inui San Antonio 1</name>
    <dbReference type="NCBI Taxonomy" id="1237626"/>
    <lineage>
        <taxon>Eukaryota</taxon>
        <taxon>Sar</taxon>
        <taxon>Alveolata</taxon>
        <taxon>Apicomplexa</taxon>
        <taxon>Aconoidasida</taxon>
        <taxon>Haemosporida</taxon>
        <taxon>Plasmodiidae</taxon>
        <taxon>Plasmodium</taxon>
        <taxon>Plasmodium (Plasmodium)</taxon>
    </lineage>
</organism>
<dbReference type="AlphaFoldDB" id="W7APZ4"/>
<feature type="region of interest" description="Disordered" evidence="1">
    <location>
        <begin position="296"/>
        <end position="321"/>
    </location>
</feature>
<feature type="compositionally biased region" description="Polar residues" evidence="1">
    <location>
        <begin position="97"/>
        <end position="117"/>
    </location>
</feature>
<name>W7APZ4_9APIC</name>
<evidence type="ECO:0000313" key="2">
    <source>
        <dbReference type="EMBL" id="EUD67481.1"/>
    </source>
</evidence>
<feature type="region of interest" description="Disordered" evidence="1">
    <location>
        <begin position="97"/>
        <end position="129"/>
    </location>
</feature>
<gene>
    <name evidence="2" type="ORF">C922_02187</name>
</gene>
<dbReference type="Proteomes" id="UP000030640">
    <property type="component" value="Unassembled WGS sequence"/>
</dbReference>
<proteinExistence type="predicted"/>
<dbReference type="EMBL" id="KI965466">
    <property type="protein sequence ID" value="EUD67481.1"/>
    <property type="molecule type" value="Genomic_DNA"/>
</dbReference>
<dbReference type="GeneID" id="20037461"/>
<keyword evidence="3" id="KW-1185">Reference proteome</keyword>
<feature type="compositionally biased region" description="Polar residues" evidence="1">
    <location>
        <begin position="358"/>
        <end position="374"/>
    </location>
</feature>
<feature type="region of interest" description="Disordered" evidence="1">
    <location>
        <begin position="357"/>
        <end position="379"/>
    </location>
</feature>
<accession>W7APZ4</accession>
<feature type="compositionally biased region" description="Polar residues" evidence="1">
    <location>
        <begin position="302"/>
        <end position="321"/>
    </location>
</feature>
<protein>
    <submittedName>
        <fullName evidence="2">Uncharacterized protein</fullName>
    </submittedName>
</protein>